<evidence type="ECO:0000256" key="2">
    <source>
        <dbReference type="ARBA" id="ARBA00022475"/>
    </source>
</evidence>
<comment type="similarity">
    <text evidence="7">Belongs to the UPF0761 family.</text>
</comment>
<evidence type="ECO:0000313" key="9">
    <source>
        <dbReference type="Proteomes" id="UP000594903"/>
    </source>
</evidence>
<organism evidence="8 9">
    <name type="scientific">Oligella ureolytica</name>
    <dbReference type="NCBI Taxonomy" id="90244"/>
    <lineage>
        <taxon>Bacteria</taxon>
        <taxon>Pseudomonadati</taxon>
        <taxon>Pseudomonadota</taxon>
        <taxon>Betaproteobacteria</taxon>
        <taxon>Burkholderiales</taxon>
        <taxon>Alcaligenaceae</taxon>
        <taxon>Oligella</taxon>
    </lineage>
</organism>
<dbReference type="InterPro" id="IPR017039">
    <property type="entry name" value="Virul_fac_BrkB"/>
</dbReference>
<dbReference type="PANTHER" id="PTHR30213:SF0">
    <property type="entry name" value="UPF0761 MEMBRANE PROTEIN YIHY"/>
    <property type="match status" value="1"/>
</dbReference>
<feature type="transmembrane region" description="Helical" evidence="7">
    <location>
        <begin position="235"/>
        <end position="257"/>
    </location>
</feature>
<dbReference type="InterPro" id="IPR023679">
    <property type="entry name" value="UPF0761_bac"/>
</dbReference>
<feature type="transmembrane region" description="Helical" evidence="7">
    <location>
        <begin position="120"/>
        <end position="143"/>
    </location>
</feature>
<keyword evidence="4 7" id="KW-0812">Transmembrane</keyword>
<feature type="transmembrane region" description="Helical" evidence="7">
    <location>
        <begin position="202"/>
        <end position="223"/>
    </location>
</feature>
<keyword evidence="2 7" id="KW-1003">Cell membrane</keyword>
<evidence type="ECO:0000256" key="7">
    <source>
        <dbReference type="HAMAP-Rule" id="MF_00672"/>
    </source>
</evidence>
<evidence type="ECO:0000256" key="4">
    <source>
        <dbReference type="ARBA" id="ARBA00022692"/>
    </source>
</evidence>
<dbReference type="NCBIfam" id="TIGR00765">
    <property type="entry name" value="yihY_not_rbn"/>
    <property type="match status" value="1"/>
</dbReference>
<keyword evidence="9" id="KW-1185">Reference proteome</keyword>
<reference evidence="8 9" key="1">
    <citation type="submission" date="2020-12" db="EMBL/GenBank/DDBJ databases">
        <title>FDA dAtabase for Regulatory Grade micrObial Sequences (FDA-ARGOS): Supporting development and validation of Infectious Disease Dx tests.</title>
        <authorList>
            <person name="Sproer C."/>
            <person name="Gronow S."/>
            <person name="Severitt S."/>
            <person name="Schroder I."/>
            <person name="Tallon L."/>
            <person name="Sadzewicz L."/>
            <person name="Zhao X."/>
            <person name="Boylan J."/>
            <person name="Ott S."/>
            <person name="Bowen H."/>
            <person name="Vavikolanu K."/>
            <person name="Mehta A."/>
            <person name="Aluvathingal J."/>
            <person name="Nadendla S."/>
            <person name="Lowell S."/>
            <person name="Myers T."/>
            <person name="Yan Y."/>
            <person name="Sichtig H."/>
        </authorList>
    </citation>
    <scope>NUCLEOTIDE SEQUENCE [LARGE SCALE GENOMIC DNA]</scope>
    <source>
        <strain evidence="8 9">FDAARGOS_872</strain>
    </source>
</reference>
<accession>A0A7T3BSX1</accession>
<dbReference type="HAMAP" id="MF_00672">
    <property type="entry name" value="UPF0761"/>
    <property type="match status" value="1"/>
</dbReference>
<evidence type="ECO:0000256" key="3">
    <source>
        <dbReference type="ARBA" id="ARBA00022519"/>
    </source>
</evidence>
<gene>
    <name evidence="8" type="ORF">I6G29_00385</name>
</gene>
<feature type="transmembrane region" description="Helical" evidence="7">
    <location>
        <begin position="66"/>
        <end position="86"/>
    </location>
</feature>
<dbReference type="PANTHER" id="PTHR30213">
    <property type="entry name" value="INNER MEMBRANE PROTEIN YHJD"/>
    <property type="match status" value="1"/>
</dbReference>
<proteinExistence type="inferred from homology"/>
<feature type="transmembrane region" description="Helical" evidence="7">
    <location>
        <begin position="164"/>
        <end position="182"/>
    </location>
</feature>
<feature type="transmembrane region" description="Helical" evidence="7">
    <location>
        <begin position="263"/>
        <end position="291"/>
    </location>
</feature>
<comment type="subcellular location">
    <subcellularLocation>
        <location evidence="1 7">Cell membrane</location>
        <topology evidence="1 7">Multi-pass membrane protein</topology>
    </subcellularLocation>
</comment>
<dbReference type="Pfam" id="PF03631">
    <property type="entry name" value="Virul_fac_BrkB"/>
    <property type="match status" value="1"/>
</dbReference>
<protein>
    <recommendedName>
        <fullName evidence="7">UPF0761 membrane protein I6G29_00385</fullName>
    </recommendedName>
</protein>
<keyword evidence="5 7" id="KW-1133">Transmembrane helix</keyword>
<evidence type="ECO:0000313" key="8">
    <source>
        <dbReference type="EMBL" id="QPT41261.1"/>
    </source>
</evidence>
<dbReference type="Proteomes" id="UP000594903">
    <property type="component" value="Chromosome"/>
</dbReference>
<evidence type="ECO:0000256" key="5">
    <source>
        <dbReference type="ARBA" id="ARBA00022989"/>
    </source>
</evidence>
<evidence type="ECO:0000256" key="6">
    <source>
        <dbReference type="ARBA" id="ARBA00023136"/>
    </source>
</evidence>
<keyword evidence="6 7" id="KW-0472">Membrane</keyword>
<evidence type="ECO:0000256" key="1">
    <source>
        <dbReference type="ARBA" id="ARBA00004651"/>
    </source>
</evidence>
<dbReference type="EMBL" id="CP065725">
    <property type="protein sequence ID" value="QPT41261.1"/>
    <property type="molecule type" value="Genomic_DNA"/>
</dbReference>
<name>A0A7T3BSX1_9BURK</name>
<keyword evidence="3" id="KW-0997">Cell inner membrane</keyword>
<sequence>MSQHSMDKMQQPTPEDRISANNIFIKNHRSSLGDWRFYKNALMFAISRLINEGLTSKAASLSYTSITSAVPLLAVILSLFTAFPIFNDFKHYLDEFLTDSLFPESISDQVLTYLNVFADAASGLTAIGTVFLVVTSIMLMMTVEDALNQIFQIKKPRPLLQRILIYWATLSIGPFALALSLWASAMVLQETVGSGFSFLTSFLSFIVPVIFSGILMSLLYFVVPNRRVRFTDAMVGGFFTAIIFEMMRMGFTIYLSYFPSYTLIYGAFAIFPIFLIWIYISWLLVLLGAYITSLMPQIRRGVIAHDNLSGSRLLLAAQVLRALYVQRKDQKPSLTEAKLLSIIPSGYFNLNFVLGALADLGYIIRGVDGKEQVWALICDDDHSFKPLVDYFLFDGRMDFVLHDEKIHDALQRSFDNEQVPISAIY</sequence>